<keyword evidence="2" id="KW-1185">Reference proteome</keyword>
<sequence length="105" mass="11336">MRFDLYKAQVAWLFFGVDIDRLNLEESEDETNKDGAIVGATPSVAPRVDETEDGKKDIAPNSTALLEMNSKDKAKVSEAKANISSALDATLAAEPIITTDVLADH</sequence>
<dbReference type="EMBL" id="CM017884">
    <property type="protein sequence ID" value="KAG1366877.1"/>
    <property type="molecule type" value="Genomic_DNA"/>
</dbReference>
<proteinExistence type="predicted"/>
<protein>
    <submittedName>
        <fullName evidence="1">Uncharacterized protein</fullName>
    </submittedName>
</protein>
<accession>A0A8K0ITD7</accession>
<gene>
    <name evidence="1" type="ORF">COCNU_13G006670</name>
</gene>
<evidence type="ECO:0000313" key="2">
    <source>
        <dbReference type="Proteomes" id="UP000797356"/>
    </source>
</evidence>
<dbReference type="AlphaFoldDB" id="A0A8K0ITD7"/>
<reference evidence="1" key="1">
    <citation type="journal article" date="2017" name="Gigascience">
        <title>The genome draft of coconut (Cocos nucifera).</title>
        <authorList>
            <person name="Xiao Y."/>
            <person name="Xu P."/>
            <person name="Fan H."/>
            <person name="Baudouin L."/>
            <person name="Xia W."/>
            <person name="Bocs S."/>
            <person name="Xu J."/>
            <person name="Li Q."/>
            <person name="Guo A."/>
            <person name="Zhou L."/>
            <person name="Li J."/>
            <person name="Wu Y."/>
            <person name="Ma Z."/>
            <person name="Armero A."/>
            <person name="Issali A.E."/>
            <person name="Liu N."/>
            <person name="Peng M."/>
            <person name="Yang Y."/>
        </authorList>
    </citation>
    <scope>NUCLEOTIDE SEQUENCE</scope>
    <source>
        <tissue evidence="1">Spear leaf of Hainan Tall coconut</tissue>
    </source>
</reference>
<organism evidence="1 2">
    <name type="scientific">Cocos nucifera</name>
    <name type="common">Coconut palm</name>
    <dbReference type="NCBI Taxonomy" id="13894"/>
    <lineage>
        <taxon>Eukaryota</taxon>
        <taxon>Viridiplantae</taxon>
        <taxon>Streptophyta</taxon>
        <taxon>Embryophyta</taxon>
        <taxon>Tracheophyta</taxon>
        <taxon>Spermatophyta</taxon>
        <taxon>Magnoliopsida</taxon>
        <taxon>Liliopsida</taxon>
        <taxon>Arecaceae</taxon>
        <taxon>Arecoideae</taxon>
        <taxon>Cocoseae</taxon>
        <taxon>Attaleinae</taxon>
        <taxon>Cocos</taxon>
    </lineage>
</organism>
<name>A0A8K0ITD7_COCNU</name>
<dbReference type="Proteomes" id="UP000797356">
    <property type="component" value="Chromosome 13"/>
</dbReference>
<evidence type="ECO:0000313" key="1">
    <source>
        <dbReference type="EMBL" id="KAG1366877.1"/>
    </source>
</evidence>
<comment type="caution">
    <text evidence="1">The sequence shown here is derived from an EMBL/GenBank/DDBJ whole genome shotgun (WGS) entry which is preliminary data.</text>
</comment>
<reference evidence="1" key="2">
    <citation type="submission" date="2019-07" db="EMBL/GenBank/DDBJ databases">
        <authorList>
            <person name="Yang Y."/>
            <person name="Bocs S."/>
            <person name="Baudouin L."/>
        </authorList>
    </citation>
    <scope>NUCLEOTIDE SEQUENCE</scope>
    <source>
        <tissue evidence="1">Spear leaf of Hainan Tall coconut</tissue>
    </source>
</reference>